<dbReference type="Proteomes" id="UP000243217">
    <property type="component" value="Unassembled WGS sequence"/>
</dbReference>
<feature type="transmembrane region" description="Helical" evidence="1">
    <location>
        <begin position="133"/>
        <end position="150"/>
    </location>
</feature>
<evidence type="ECO:0000313" key="3">
    <source>
        <dbReference type="Proteomes" id="UP000243217"/>
    </source>
</evidence>
<organism evidence="2 3">
    <name type="scientific">Thraustotheca clavata</name>
    <dbReference type="NCBI Taxonomy" id="74557"/>
    <lineage>
        <taxon>Eukaryota</taxon>
        <taxon>Sar</taxon>
        <taxon>Stramenopiles</taxon>
        <taxon>Oomycota</taxon>
        <taxon>Saprolegniomycetes</taxon>
        <taxon>Saprolegniales</taxon>
        <taxon>Achlyaceae</taxon>
        <taxon>Thraustotheca</taxon>
    </lineage>
</organism>
<sequence>MYVKLYQLVLFATPQFYAFPWKPLINGFIGDSYPVAVAHFAPSHTTRANLALHAVCMVIQLTGNFCLLTLLDDLATGGVDRPLSLLTALVWSIYLILGANSAPVWSNFVAVCSILTAYFSAPYLLVFPEFTTTIPTIGFFVMAMYFALFAKGTVRIGTVAMYMGIMLVLHLLWWSLEAMEILIEHPRQWNLGFLVILAGLSLMKNPAIPTVVFGSLVGRTLASCTNQPLLFYFCYGYFGSLMQGIAHRITKEQATLLALENEVPLNKIRYEFAHVTYFPLLVCDAITQLNKERPPKQK</sequence>
<gene>
    <name evidence="2" type="ORF">THRCLA_02451</name>
</gene>
<feature type="transmembrane region" description="Helical" evidence="1">
    <location>
        <begin position="188"/>
        <end position="209"/>
    </location>
</feature>
<evidence type="ECO:0008006" key="4">
    <source>
        <dbReference type="Google" id="ProtNLM"/>
    </source>
</evidence>
<dbReference type="AlphaFoldDB" id="A0A1W0A546"/>
<feature type="transmembrane region" description="Helical" evidence="1">
    <location>
        <begin position="108"/>
        <end position="126"/>
    </location>
</feature>
<name>A0A1W0A546_9STRA</name>
<accession>A0A1W0A546</accession>
<proteinExistence type="predicted"/>
<feature type="transmembrane region" description="Helical" evidence="1">
    <location>
        <begin position="83"/>
        <end position="102"/>
    </location>
</feature>
<keyword evidence="1" id="KW-1133">Transmembrane helix</keyword>
<keyword evidence="1" id="KW-0812">Transmembrane</keyword>
<evidence type="ECO:0000313" key="2">
    <source>
        <dbReference type="EMBL" id="OQS05402.1"/>
    </source>
</evidence>
<feature type="transmembrane region" description="Helical" evidence="1">
    <location>
        <begin position="156"/>
        <end position="176"/>
    </location>
</feature>
<reference evidence="2 3" key="1">
    <citation type="journal article" date="2014" name="Genome Biol. Evol.">
        <title>The secreted proteins of Achlya hypogyna and Thraustotheca clavata identify the ancestral oomycete secretome and reveal gene acquisitions by horizontal gene transfer.</title>
        <authorList>
            <person name="Misner I."/>
            <person name="Blouin N."/>
            <person name="Leonard G."/>
            <person name="Richards T.A."/>
            <person name="Lane C.E."/>
        </authorList>
    </citation>
    <scope>NUCLEOTIDE SEQUENCE [LARGE SCALE GENOMIC DNA]</scope>
    <source>
        <strain evidence="2 3">ATCC 34112</strain>
    </source>
</reference>
<feature type="transmembrane region" description="Helical" evidence="1">
    <location>
        <begin position="50"/>
        <end position="71"/>
    </location>
</feature>
<comment type="caution">
    <text evidence="2">The sequence shown here is derived from an EMBL/GenBank/DDBJ whole genome shotgun (WGS) entry which is preliminary data.</text>
</comment>
<feature type="transmembrane region" description="Helical" evidence="1">
    <location>
        <begin position="229"/>
        <end position="246"/>
    </location>
</feature>
<keyword evidence="1" id="KW-0472">Membrane</keyword>
<keyword evidence="3" id="KW-1185">Reference proteome</keyword>
<dbReference type="EMBL" id="JNBS01000459">
    <property type="protein sequence ID" value="OQS05402.1"/>
    <property type="molecule type" value="Genomic_DNA"/>
</dbReference>
<dbReference type="OrthoDB" id="64137at2759"/>
<protein>
    <recommendedName>
        <fullName evidence="4">Transmembrane protein</fullName>
    </recommendedName>
</protein>
<evidence type="ECO:0000256" key="1">
    <source>
        <dbReference type="SAM" id="Phobius"/>
    </source>
</evidence>